<sequence precursor="true">MILIHSFLCLFFTTTSRLAKSLRNIVQGVVGFVKIVGNSTNNAGMIYNNK</sequence>
<accession>A0A0L6JQM1</accession>
<proteinExistence type="predicted"/>
<dbReference type="STRING" id="398512.Bccel_3261"/>
<gene>
    <name evidence="1" type="ORF">Bccel_3261</name>
</gene>
<organism evidence="1 2">
    <name type="scientific">Pseudobacteroides cellulosolvens ATCC 35603 = DSM 2933</name>
    <dbReference type="NCBI Taxonomy" id="398512"/>
    <lineage>
        <taxon>Bacteria</taxon>
        <taxon>Bacillati</taxon>
        <taxon>Bacillota</taxon>
        <taxon>Clostridia</taxon>
        <taxon>Eubacteriales</taxon>
        <taxon>Oscillospiraceae</taxon>
        <taxon>Pseudobacteroides</taxon>
    </lineage>
</organism>
<reference evidence="2" key="1">
    <citation type="submission" date="2015-07" db="EMBL/GenBank/DDBJ databases">
        <title>Near-Complete Genome Sequence of the Cellulolytic Bacterium Bacteroides (Pseudobacteroides) cellulosolvens ATCC 35603.</title>
        <authorList>
            <person name="Dassa B."/>
            <person name="Utturkar S.M."/>
            <person name="Klingeman D.M."/>
            <person name="Hurt R.A."/>
            <person name="Keller M."/>
            <person name="Xu J."/>
            <person name="Reddy Y.H.K."/>
            <person name="Borovok I."/>
            <person name="Grinberg I.R."/>
            <person name="Lamed R."/>
            <person name="Zhivin O."/>
            <person name="Bayer E.A."/>
            <person name="Brown S.D."/>
        </authorList>
    </citation>
    <scope>NUCLEOTIDE SEQUENCE [LARGE SCALE GENOMIC DNA]</scope>
    <source>
        <strain evidence="2">DSM 2933</strain>
    </source>
</reference>
<evidence type="ECO:0000313" key="1">
    <source>
        <dbReference type="EMBL" id="KNY27990.1"/>
    </source>
</evidence>
<dbReference type="EMBL" id="LGTC01000001">
    <property type="protein sequence ID" value="KNY27990.1"/>
    <property type="molecule type" value="Genomic_DNA"/>
</dbReference>
<comment type="caution">
    <text evidence="1">The sequence shown here is derived from an EMBL/GenBank/DDBJ whole genome shotgun (WGS) entry which is preliminary data.</text>
</comment>
<evidence type="ECO:0000313" key="2">
    <source>
        <dbReference type="Proteomes" id="UP000036923"/>
    </source>
</evidence>
<protein>
    <submittedName>
        <fullName evidence="1">Uncharacterized protein</fullName>
    </submittedName>
</protein>
<dbReference type="Proteomes" id="UP000036923">
    <property type="component" value="Unassembled WGS sequence"/>
</dbReference>
<keyword evidence="2" id="KW-1185">Reference proteome</keyword>
<dbReference type="AlphaFoldDB" id="A0A0L6JQM1"/>
<name>A0A0L6JQM1_9FIRM</name>